<gene>
    <name evidence="1" type="ORF">ACJMK2_040959</name>
</gene>
<organism evidence="1 2">
    <name type="scientific">Sinanodonta woodiana</name>
    <name type="common">Chinese pond mussel</name>
    <name type="synonym">Anodonta woodiana</name>
    <dbReference type="NCBI Taxonomy" id="1069815"/>
    <lineage>
        <taxon>Eukaryota</taxon>
        <taxon>Metazoa</taxon>
        <taxon>Spiralia</taxon>
        <taxon>Lophotrochozoa</taxon>
        <taxon>Mollusca</taxon>
        <taxon>Bivalvia</taxon>
        <taxon>Autobranchia</taxon>
        <taxon>Heteroconchia</taxon>
        <taxon>Palaeoheterodonta</taxon>
        <taxon>Unionida</taxon>
        <taxon>Unionoidea</taxon>
        <taxon>Unionidae</taxon>
        <taxon>Unioninae</taxon>
        <taxon>Sinanodonta</taxon>
    </lineage>
</organism>
<sequence>MAQFKISHLFNTLVEGEPGNQKFYTYGGMPDLGKQILSAMKILGIDISQIYGLQYGGRNKYILYPNTNTPLINLSELRINGQSVMISEIEPIVREIEQRSIDVFVSGLPL</sequence>
<comment type="caution">
    <text evidence="1">The sequence shown here is derived from an EMBL/GenBank/DDBJ whole genome shotgun (WGS) entry which is preliminary data.</text>
</comment>
<protein>
    <submittedName>
        <fullName evidence="1">Uncharacterized protein</fullName>
    </submittedName>
</protein>
<accession>A0ABD3W5Y4</accession>
<evidence type="ECO:0000313" key="2">
    <source>
        <dbReference type="Proteomes" id="UP001634394"/>
    </source>
</evidence>
<name>A0ABD3W5Y4_SINWO</name>
<dbReference type="Proteomes" id="UP001634394">
    <property type="component" value="Unassembled WGS sequence"/>
</dbReference>
<dbReference type="EMBL" id="JBJQND010000008">
    <property type="protein sequence ID" value="KAL3868123.1"/>
    <property type="molecule type" value="Genomic_DNA"/>
</dbReference>
<proteinExistence type="predicted"/>
<reference evidence="1 2" key="1">
    <citation type="submission" date="2024-11" db="EMBL/GenBank/DDBJ databases">
        <title>Chromosome-level genome assembly of the freshwater bivalve Anodonta woodiana.</title>
        <authorList>
            <person name="Chen X."/>
        </authorList>
    </citation>
    <scope>NUCLEOTIDE SEQUENCE [LARGE SCALE GENOMIC DNA]</scope>
    <source>
        <strain evidence="1">MN2024</strain>
        <tissue evidence="1">Gills</tissue>
    </source>
</reference>
<dbReference type="AlphaFoldDB" id="A0ABD3W5Y4"/>
<keyword evidence="2" id="KW-1185">Reference proteome</keyword>
<evidence type="ECO:0000313" key="1">
    <source>
        <dbReference type="EMBL" id="KAL3868123.1"/>
    </source>
</evidence>